<comment type="caution">
    <text evidence="2">The sequence shown here is derived from an EMBL/GenBank/DDBJ whole genome shotgun (WGS) entry which is preliminary data.</text>
</comment>
<evidence type="ECO:0000313" key="2">
    <source>
        <dbReference type="EMBL" id="KAK7096627.1"/>
    </source>
</evidence>
<sequence>MNCSYFHDKRVIDFVLTTIGPEGDVHGYEASSTPLPAYGPEPEVVIHGGPKHQDKEPYDCEECGRKVADILNTLHVGRQGRASRNNPHPPRYRDVLLLTWDSHFHDKTTGKKARPASGLIRGLRQANFPVTVLETGDADAAAAVATMSGPDEIVAAGSRFVQGLERVIVVYVETTQPVYYDLDWARLCTMSQCTSQLIHVKPPDRRRRSQQQPAAVDPKTSGDVEED</sequence>
<feature type="region of interest" description="Disordered" evidence="1">
    <location>
        <begin position="199"/>
        <end position="227"/>
    </location>
</feature>
<organism evidence="2 3">
    <name type="scientific">Littorina saxatilis</name>
    <dbReference type="NCBI Taxonomy" id="31220"/>
    <lineage>
        <taxon>Eukaryota</taxon>
        <taxon>Metazoa</taxon>
        <taxon>Spiralia</taxon>
        <taxon>Lophotrochozoa</taxon>
        <taxon>Mollusca</taxon>
        <taxon>Gastropoda</taxon>
        <taxon>Caenogastropoda</taxon>
        <taxon>Littorinimorpha</taxon>
        <taxon>Littorinoidea</taxon>
        <taxon>Littorinidae</taxon>
        <taxon>Littorina</taxon>
    </lineage>
</organism>
<evidence type="ECO:0000256" key="1">
    <source>
        <dbReference type="SAM" id="MobiDB-lite"/>
    </source>
</evidence>
<gene>
    <name evidence="2" type="ORF">V1264_005903</name>
</gene>
<reference evidence="2 3" key="1">
    <citation type="submission" date="2024-02" db="EMBL/GenBank/DDBJ databases">
        <title>Chromosome-scale genome assembly of the rough periwinkle Littorina saxatilis.</title>
        <authorList>
            <person name="De Jode A."/>
            <person name="Faria R."/>
            <person name="Formenti G."/>
            <person name="Sims Y."/>
            <person name="Smith T.P."/>
            <person name="Tracey A."/>
            <person name="Wood J.M.D."/>
            <person name="Zagrodzka Z.B."/>
            <person name="Johannesson K."/>
            <person name="Butlin R.K."/>
            <person name="Leder E.H."/>
        </authorList>
    </citation>
    <scope>NUCLEOTIDE SEQUENCE [LARGE SCALE GENOMIC DNA]</scope>
    <source>
        <strain evidence="2">Snail1</strain>
        <tissue evidence="2">Muscle</tissue>
    </source>
</reference>
<name>A0AAN9B0P8_9CAEN</name>
<proteinExistence type="predicted"/>
<keyword evidence="3" id="KW-1185">Reference proteome</keyword>
<evidence type="ECO:0000313" key="3">
    <source>
        <dbReference type="Proteomes" id="UP001374579"/>
    </source>
</evidence>
<accession>A0AAN9B0P8</accession>
<protein>
    <submittedName>
        <fullName evidence="2">Uncharacterized protein</fullName>
    </submittedName>
</protein>
<dbReference type="Proteomes" id="UP001374579">
    <property type="component" value="Unassembled WGS sequence"/>
</dbReference>
<dbReference type="AlphaFoldDB" id="A0AAN9B0P8"/>
<dbReference type="EMBL" id="JBAMIC010000014">
    <property type="protein sequence ID" value="KAK7096627.1"/>
    <property type="molecule type" value="Genomic_DNA"/>
</dbReference>